<reference evidence="1 2" key="1">
    <citation type="submission" date="2018-08" db="EMBL/GenBank/DDBJ databases">
        <title>A genome reference for cultivated species of the human gut microbiota.</title>
        <authorList>
            <person name="Zou Y."/>
            <person name="Xue W."/>
            <person name="Luo G."/>
        </authorList>
    </citation>
    <scope>NUCLEOTIDE SEQUENCE [LARGE SCALE GENOMIC DNA]</scope>
    <source>
        <strain evidence="1 2">AF14-42</strain>
    </source>
</reference>
<name>A0A412X5A7_BACUN</name>
<evidence type="ECO:0000313" key="1">
    <source>
        <dbReference type="EMBL" id="RGV36496.1"/>
    </source>
</evidence>
<gene>
    <name evidence="1" type="ORF">DWW14_20920</name>
</gene>
<accession>A0A412X5A7</accession>
<dbReference type="Gene3D" id="2.60.40.3940">
    <property type="match status" value="1"/>
</dbReference>
<evidence type="ECO:0000313" key="2">
    <source>
        <dbReference type="Proteomes" id="UP000285343"/>
    </source>
</evidence>
<comment type="caution">
    <text evidence="1">The sequence shown here is derived from an EMBL/GenBank/DDBJ whole genome shotgun (WGS) entry which is preliminary data.</text>
</comment>
<sequence>MGLEGLVTVEKIRAAINASLSGLSNSNATITITKNDGTTSTITINNVANATTATKLGSSTVGSGVKAIYLNAGTATASNSTVGNSNTPVYLNAGTITACDASIGSGWTVSEGAAGWARENTTGFTIQWGDTTTFPRTFTTAFQVVMQTNNNKGEQLYKNQVTVTSISNNGFTIGSPGQGQRYVAFGIS</sequence>
<dbReference type="AlphaFoldDB" id="A0A412X5A7"/>
<dbReference type="EMBL" id="QRZC01000040">
    <property type="protein sequence ID" value="RGV36496.1"/>
    <property type="molecule type" value="Genomic_DNA"/>
</dbReference>
<protein>
    <submittedName>
        <fullName evidence="1">Uncharacterized protein</fullName>
    </submittedName>
</protein>
<dbReference type="Proteomes" id="UP000285343">
    <property type="component" value="Unassembled WGS sequence"/>
</dbReference>
<dbReference type="RefSeq" id="WP_117947947.1">
    <property type="nucleotide sequence ID" value="NZ_QRZC01000040.1"/>
</dbReference>
<organism evidence="1 2">
    <name type="scientific">Bacteroides uniformis</name>
    <dbReference type="NCBI Taxonomy" id="820"/>
    <lineage>
        <taxon>Bacteria</taxon>
        <taxon>Pseudomonadati</taxon>
        <taxon>Bacteroidota</taxon>
        <taxon>Bacteroidia</taxon>
        <taxon>Bacteroidales</taxon>
        <taxon>Bacteroidaceae</taxon>
        <taxon>Bacteroides</taxon>
    </lineage>
</organism>
<proteinExistence type="predicted"/>